<dbReference type="AlphaFoldDB" id="A0A0H3AME1"/>
<evidence type="ECO:0000313" key="2">
    <source>
        <dbReference type="EMBL" id="ABQ21677.1"/>
    </source>
</evidence>
<dbReference type="KEGG" id="vco:VC0395_A1335"/>
<accession>A0A0H3AME1</accession>
<protein>
    <submittedName>
        <fullName evidence="2">Uncharacterized protein</fullName>
    </submittedName>
</protein>
<proteinExistence type="predicted"/>
<keyword evidence="1" id="KW-0812">Transmembrane</keyword>
<dbReference type="EMBL" id="CP000627">
    <property type="protein sequence ID" value="ABQ21677.1"/>
    <property type="molecule type" value="Genomic_DNA"/>
</dbReference>
<dbReference type="Proteomes" id="UP000000249">
    <property type="component" value="Chromosome 1"/>
</dbReference>
<evidence type="ECO:0000256" key="1">
    <source>
        <dbReference type="SAM" id="Phobius"/>
    </source>
</evidence>
<gene>
    <name evidence="2" type="ordered locus">VC0395_A1335</name>
</gene>
<sequence>MLCFLAPLKVLVVMGRGENSSYPQTNQIHALALAFILLAMNFYFCLCNLDQARDFPSIKIGKLHQNH</sequence>
<keyword evidence="1" id="KW-0472">Membrane</keyword>
<dbReference type="PATRIC" id="fig|345073.21.peg.1792"/>
<reference evidence="2 3" key="1">
    <citation type="submission" date="2007-03" db="EMBL/GenBank/DDBJ databases">
        <authorList>
            <person name="Heidelberg J."/>
        </authorList>
    </citation>
    <scope>NUCLEOTIDE SEQUENCE [LARGE SCALE GENOMIC DNA]</scope>
    <source>
        <strain evidence="3">ATCC 39541 / Classical Ogawa 395 / O395</strain>
    </source>
</reference>
<organism evidence="2 3">
    <name type="scientific">Vibrio cholerae serotype O1 (strain ATCC 39541 / Classical Ogawa 395 / O395)</name>
    <dbReference type="NCBI Taxonomy" id="345073"/>
    <lineage>
        <taxon>Bacteria</taxon>
        <taxon>Pseudomonadati</taxon>
        <taxon>Pseudomonadota</taxon>
        <taxon>Gammaproteobacteria</taxon>
        <taxon>Vibrionales</taxon>
        <taxon>Vibrionaceae</taxon>
        <taxon>Vibrio</taxon>
    </lineage>
</organism>
<dbReference type="KEGG" id="vcr:VC395_1849"/>
<feature type="transmembrane region" description="Helical" evidence="1">
    <location>
        <begin position="27"/>
        <end position="49"/>
    </location>
</feature>
<name>A0A0H3AME1_VIBC3</name>
<keyword evidence="1" id="KW-1133">Transmembrane helix</keyword>
<evidence type="ECO:0000313" key="3">
    <source>
        <dbReference type="Proteomes" id="UP000000249"/>
    </source>
</evidence>